<dbReference type="Gene3D" id="2.170.130.10">
    <property type="entry name" value="TonB-dependent receptor, plug domain"/>
    <property type="match status" value="1"/>
</dbReference>
<keyword evidence="3 14" id="KW-0813">Transport</keyword>
<dbReference type="FunFam" id="2.40.170.20:FF:000005">
    <property type="entry name" value="TonB-dependent siderophore receptor"/>
    <property type="match status" value="1"/>
</dbReference>
<keyword evidence="8" id="KW-0408">Iron</keyword>
<dbReference type="GO" id="GO:0009279">
    <property type="term" value="C:cell outer membrane"/>
    <property type="evidence" value="ECO:0007669"/>
    <property type="project" value="UniProtKB-SubCell"/>
</dbReference>
<proteinExistence type="inferred from homology"/>
<evidence type="ECO:0000256" key="12">
    <source>
        <dbReference type="ARBA" id="ARBA00023170"/>
    </source>
</evidence>
<dbReference type="PROSITE" id="PS52016">
    <property type="entry name" value="TONB_DEPENDENT_REC_3"/>
    <property type="match status" value="1"/>
</dbReference>
<dbReference type="InterPro" id="IPR000531">
    <property type="entry name" value="Beta-barrel_TonB"/>
</dbReference>
<gene>
    <name evidence="18" type="ORF">FOZ76_13330</name>
</gene>
<dbReference type="GO" id="GO:0015891">
    <property type="term" value="P:siderophore transport"/>
    <property type="evidence" value="ECO:0007669"/>
    <property type="project" value="InterPro"/>
</dbReference>
<keyword evidence="5" id="KW-0410">Iron transport</keyword>
<evidence type="ECO:0000256" key="10">
    <source>
        <dbReference type="ARBA" id="ARBA00023077"/>
    </source>
</evidence>
<keyword evidence="11 14" id="KW-0472">Membrane</keyword>
<evidence type="ECO:0000256" key="13">
    <source>
        <dbReference type="ARBA" id="ARBA00023237"/>
    </source>
</evidence>
<evidence type="ECO:0000256" key="16">
    <source>
        <dbReference type="SAM" id="SignalP"/>
    </source>
</evidence>
<dbReference type="Gene3D" id="3.55.50.30">
    <property type="match status" value="1"/>
</dbReference>
<dbReference type="EMBL" id="VLTJ01000026">
    <property type="protein sequence ID" value="TSH93866.1"/>
    <property type="molecule type" value="Genomic_DNA"/>
</dbReference>
<evidence type="ECO:0000256" key="3">
    <source>
        <dbReference type="ARBA" id="ARBA00022448"/>
    </source>
</evidence>
<dbReference type="Proteomes" id="UP000318405">
    <property type="component" value="Unassembled WGS sequence"/>
</dbReference>
<evidence type="ECO:0000313" key="18">
    <source>
        <dbReference type="EMBL" id="TSH93866.1"/>
    </source>
</evidence>
<dbReference type="InterPro" id="IPR011662">
    <property type="entry name" value="Secretin/TonB_short_N"/>
</dbReference>
<dbReference type="Pfam" id="PF07660">
    <property type="entry name" value="STN"/>
    <property type="match status" value="1"/>
</dbReference>
<dbReference type="CDD" id="cd01347">
    <property type="entry name" value="ligand_gated_channel"/>
    <property type="match status" value="1"/>
</dbReference>
<name>A0A556ALV7_9BURK</name>
<evidence type="ECO:0000256" key="2">
    <source>
        <dbReference type="ARBA" id="ARBA00009810"/>
    </source>
</evidence>
<evidence type="ECO:0000256" key="6">
    <source>
        <dbReference type="ARBA" id="ARBA00022692"/>
    </source>
</evidence>
<protein>
    <submittedName>
        <fullName evidence="18">TonB-dependent siderophore receptor</fullName>
    </submittedName>
</protein>
<dbReference type="Pfam" id="PF00593">
    <property type="entry name" value="TonB_dep_Rec_b-barrel"/>
    <property type="match status" value="1"/>
</dbReference>
<keyword evidence="6 14" id="KW-0812">Transmembrane</keyword>
<evidence type="ECO:0000256" key="15">
    <source>
        <dbReference type="RuleBase" id="RU003357"/>
    </source>
</evidence>
<evidence type="ECO:0000259" key="17">
    <source>
        <dbReference type="SMART" id="SM00965"/>
    </source>
</evidence>
<dbReference type="Pfam" id="PF07715">
    <property type="entry name" value="Plug"/>
    <property type="match status" value="1"/>
</dbReference>
<dbReference type="PANTHER" id="PTHR32552">
    <property type="entry name" value="FERRICHROME IRON RECEPTOR-RELATED"/>
    <property type="match status" value="1"/>
</dbReference>
<keyword evidence="9" id="KW-0406">Ion transport</keyword>
<evidence type="ECO:0000256" key="8">
    <source>
        <dbReference type="ARBA" id="ARBA00023004"/>
    </source>
</evidence>
<dbReference type="GO" id="GO:0015344">
    <property type="term" value="F:siderophore uptake transmembrane transporter activity"/>
    <property type="evidence" value="ECO:0007669"/>
    <property type="project" value="TreeGrafter"/>
</dbReference>
<evidence type="ECO:0000256" key="11">
    <source>
        <dbReference type="ARBA" id="ARBA00023136"/>
    </source>
</evidence>
<keyword evidence="13 14" id="KW-0998">Cell outer membrane</keyword>
<dbReference type="InterPro" id="IPR036942">
    <property type="entry name" value="Beta-barrel_TonB_sf"/>
</dbReference>
<dbReference type="Gene3D" id="2.40.170.20">
    <property type="entry name" value="TonB-dependent receptor, beta-barrel domain"/>
    <property type="match status" value="1"/>
</dbReference>
<keyword evidence="4 14" id="KW-1134">Transmembrane beta strand</keyword>
<feature type="signal peptide" evidence="16">
    <location>
        <begin position="1"/>
        <end position="24"/>
    </location>
</feature>
<dbReference type="SUPFAM" id="SSF56935">
    <property type="entry name" value="Porins"/>
    <property type="match status" value="1"/>
</dbReference>
<keyword evidence="10 15" id="KW-0798">TonB box</keyword>
<dbReference type="SMART" id="SM00965">
    <property type="entry name" value="STN"/>
    <property type="match status" value="1"/>
</dbReference>
<evidence type="ECO:0000313" key="19">
    <source>
        <dbReference type="Proteomes" id="UP000318405"/>
    </source>
</evidence>
<evidence type="ECO:0000256" key="14">
    <source>
        <dbReference type="PROSITE-ProRule" id="PRU01360"/>
    </source>
</evidence>
<dbReference type="InterPro" id="IPR010105">
    <property type="entry name" value="TonB_sidphr_rcpt"/>
</dbReference>
<evidence type="ECO:0000256" key="9">
    <source>
        <dbReference type="ARBA" id="ARBA00023065"/>
    </source>
</evidence>
<comment type="subcellular location">
    <subcellularLocation>
        <location evidence="1 14">Cell outer membrane</location>
        <topology evidence="1 14">Multi-pass membrane protein</topology>
    </subcellularLocation>
</comment>
<dbReference type="NCBIfam" id="TIGR01783">
    <property type="entry name" value="TonB-siderophor"/>
    <property type="match status" value="1"/>
</dbReference>
<evidence type="ECO:0000256" key="4">
    <source>
        <dbReference type="ARBA" id="ARBA00022452"/>
    </source>
</evidence>
<accession>A0A556ALV7</accession>
<comment type="caution">
    <text evidence="18">The sequence shown here is derived from an EMBL/GenBank/DDBJ whole genome shotgun (WGS) entry which is preliminary data.</text>
</comment>
<dbReference type="GO" id="GO:0038023">
    <property type="term" value="F:signaling receptor activity"/>
    <property type="evidence" value="ECO:0007669"/>
    <property type="project" value="InterPro"/>
</dbReference>
<keyword evidence="7 16" id="KW-0732">Signal</keyword>
<evidence type="ECO:0000256" key="1">
    <source>
        <dbReference type="ARBA" id="ARBA00004571"/>
    </source>
</evidence>
<sequence>MPRFPRTSVAAALLALATPVAAIAAQETASYVDIAPGALAPALNQYALAAGITLTFPPELTAGLRTPGASGRFTPDQAFATLLAGTGLRAVSTGPARFRLEAVPRVAQLSTVQVTAELERDPDAFVGSDTTTATKTDTPLILVPQTVNVVTQAQIEAQGSQSVTEALRYTPGMIASFGDSDSRNDVQQSRGFYVRYNLNGSRLPYGAYSSAMQRIEPYGLERVDVLKGPASVLYGQNTPGGLVDLTTKQPDGKRLREIWLLGGSHARKQAAFDLGQRIDAEGRWAFRLTGLARDADGRVDYGNDERLYIAPALAWTPDARTRLVLHAQYQRDRTLSDYAALPDAGTLDPAPFGRLPTSRYLGEPDFDGYERRQYATGYSFTHALNDVWTLRQQTQFNHVDVDTTTSPGYLLEDDRWLSRVASRGWGSADTLTVDTSAQAKFAAAGVQHTLLIGFDALRLKDSYRFSSGPYATPIDILDPAYGQALPELIPRIDYRQVREQYGIYLQEQARWQRWALTLGARHDRASARSTNALPGPSAARTTDTAWTGRAGLTYLFDNGWAPYASYSNSFEPVDGTTAEGTPFRPMTGRQYELGAKFQPEGSKAMFTVSAFDLRQHNIVTPDPVNPGFNVQNGSASVRGLELEGKADLARDVELVAAYAYTHSEITRANPPPTGASLLGNALPMTPRHQAALWLKYGLHELVPGLAVSAGLRYQGESWGDAANTLQMPARTLVDAGLEYDAGRASPSLAGVTARLSVANLFDKAYVGYCQSALLCYYGQGRTVMASVKYRW</sequence>
<dbReference type="AlphaFoldDB" id="A0A556ALV7"/>
<comment type="similarity">
    <text evidence="2 14 15">Belongs to the TonB-dependent receptor family.</text>
</comment>
<dbReference type="RefSeq" id="WP_143948767.1">
    <property type="nucleotide sequence ID" value="NZ_BAABMB010000006.1"/>
</dbReference>
<dbReference type="OrthoDB" id="127311at2"/>
<dbReference type="InterPro" id="IPR039426">
    <property type="entry name" value="TonB-dep_rcpt-like"/>
</dbReference>
<dbReference type="InterPro" id="IPR037066">
    <property type="entry name" value="Plug_dom_sf"/>
</dbReference>
<dbReference type="InterPro" id="IPR012910">
    <property type="entry name" value="Plug_dom"/>
</dbReference>
<feature type="domain" description="Secretin/TonB short N-terminal" evidence="17">
    <location>
        <begin position="52"/>
        <end position="103"/>
    </location>
</feature>
<evidence type="ECO:0000256" key="5">
    <source>
        <dbReference type="ARBA" id="ARBA00022496"/>
    </source>
</evidence>
<organism evidence="18 19">
    <name type="scientific">Verticiella sediminum</name>
    <dbReference type="NCBI Taxonomy" id="1247510"/>
    <lineage>
        <taxon>Bacteria</taxon>
        <taxon>Pseudomonadati</taxon>
        <taxon>Pseudomonadota</taxon>
        <taxon>Betaproteobacteria</taxon>
        <taxon>Burkholderiales</taxon>
        <taxon>Alcaligenaceae</taxon>
        <taxon>Verticiella</taxon>
    </lineage>
</organism>
<evidence type="ECO:0000256" key="7">
    <source>
        <dbReference type="ARBA" id="ARBA00022729"/>
    </source>
</evidence>
<dbReference type="PANTHER" id="PTHR32552:SF68">
    <property type="entry name" value="FERRICHROME OUTER MEMBRANE TRANSPORTER_PHAGE RECEPTOR"/>
    <property type="match status" value="1"/>
</dbReference>
<feature type="chain" id="PRO_5022165948" evidence="16">
    <location>
        <begin position="25"/>
        <end position="791"/>
    </location>
</feature>
<keyword evidence="12 18" id="KW-0675">Receptor</keyword>
<reference evidence="18 19" key="1">
    <citation type="submission" date="2019-07" db="EMBL/GenBank/DDBJ databases">
        <title>Qingshengfaniella alkalisoli gen. nov., sp. nov., isolated from saline soil.</title>
        <authorList>
            <person name="Xu L."/>
            <person name="Huang X.-X."/>
            <person name="Sun J.-Q."/>
        </authorList>
    </citation>
    <scope>NUCLEOTIDE SEQUENCE [LARGE SCALE GENOMIC DNA]</scope>
    <source>
        <strain evidence="18 19">DSM 27279</strain>
    </source>
</reference>
<keyword evidence="19" id="KW-1185">Reference proteome</keyword>